<feature type="non-terminal residue" evidence="2">
    <location>
        <position position="1"/>
    </location>
</feature>
<feature type="region of interest" description="Disordered" evidence="1">
    <location>
        <begin position="35"/>
        <end position="57"/>
    </location>
</feature>
<dbReference type="Proteomes" id="UP001283361">
    <property type="component" value="Unassembled WGS sequence"/>
</dbReference>
<protein>
    <submittedName>
        <fullName evidence="2">Uncharacterized protein</fullName>
    </submittedName>
</protein>
<gene>
    <name evidence="2" type="ORF">RRG08_001189</name>
</gene>
<comment type="caution">
    <text evidence="2">The sequence shown here is derived from an EMBL/GenBank/DDBJ whole genome shotgun (WGS) entry which is preliminary data.</text>
</comment>
<name>A0AAE0YB72_9GAST</name>
<organism evidence="2 3">
    <name type="scientific">Elysia crispata</name>
    <name type="common">lettuce slug</name>
    <dbReference type="NCBI Taxonomy" id="231223"/>
    <lineage>
        <taxon>Eukaryota</taxon>
        <taxon>Metazoa</taxon>
        <taxon>Spiralia</taxon>
        <taxon>Lophotrochozoa</taxon>
        <taxon>Mollusca</taxon>
        <taxon>Gastropoda</taxon>
        <taxon>Heterobranchia</taxon>
        <taxon>Euthyneura</taxon>
        <taxon>Panpulmonata</taxon>
        <taxon>Sacoglossa</taxon>
        <taxon>Placobranchoidea</taxon>
        <taxon>Plakobranchidae</taxon>
        <taxon>Elysia</taxon>
    </lineage>
</organism>
<sequence length="57" mass="6222">TAISRKRIKSLLSTETPCDTDQTSISLIVVQHARQEASTRGASVQRDRASPTLQGVR</sequence>
<evidence type="ECO:0000256" key="1">
    <source>
        <dbReference type="SAM" id="MobiDB-lite"/>
    </source>
</evidence>
<proteinExistence type="predicted"/>
<keyword evidence="3" id="KW-1185">Reference proteome</keyword>
<reference evidence="2" key="1">
    <citation type="journal article" date="2023" name="G3 (Bethesda)">
        <title>A reference genome for the long-term kleptoplast-retaining sea slug Elysia crispata morphotype clarki.</title>
        <authorList>
            <person name="Eastman K.E."/>
            <person name="Pendleton A.L."/>
            <person name="Shaikh M.A."/>
            <person name="Suttiyut T."/>
            <person name="Ogas R."/>
            <person name="Tomko P."/>
            <person name="Gavelis G."/>
            <person name="Widhalm J.R."/>
            <person name="Wisecaver J.H."/>
        </authorList>
    </citation>
    <scope>NUCLEOTIDE SEQUENCE</scope>
    <source>
        <strain evidence="2">ECLA1</strain>
    </source>
</reference>
<dbReference type="AlphaFoldDB" id="A0AAE0YB72"/>
<accession>A0AAE0YB72</accession>
<evidence type="ECO:0000313" key="2">
    <source>
        <dbReference type="EMBL" id="KAK3738702.1"/>
    </source>
</evidence>
<evidence type="ECO:0000313" key="3">
    <source>
        <dbReference type="Proteomes" id="UP001283361"/>
    </source>
</evidence>
<dbReference type="EMBL" id="JAWDGP010006575">
    <property type="protein sequence ID" value="KAK3738702.1"/>
    <property type="molecule type" value="Genomic_DNA"/>
</dbReference>